<dbReference type="Proteomes" id="UP001240150">
    <property type="component" value="Chromosome"/>
</dbReference>
<accession>A0ABY8WBI7</accession>
<proteinExistence type="predicted"/>
<name>A0ABY8WBI7_9ACTN</name>
<keyword evidence="5" id="KW-0418">Kinase</keyword>
<dbReference type="SUPFAM" id="SSF47384">
    <property type="entry name" value="Homodimeric domain of signal transducing histidine kinase"/>
    <property type="match status" value="1"/>
</dbReference>
<comment type="catalytic activity">
    <reaction evidence="1">
        <text>ATP + protein L-histidine = ADP + protein N-phospho-L-histidine.</text>
        <dbReference type="EC" id="2.7.13.3"/>
    </reaction>
</comment>
<comment type="subcellular location">
    <subcellularLocation>
        <location evidence="2">Cell membrane</location>
    </subcellularLocation>
</comment>
<evidence type="ECO:0000313" key="6">
    <source>
        <dbReference type="Proteomes" id="UP001240150"/>
    </source>
</evidence>
<dbReference type="Pfam" id="PF00512">
    <property type="entry name" value="HisKA"/>
    <property type="match status" value="1"/>
</dbReference>
<evidence type="ECO:0000313" key="5">
    <source>
        <dbReference type="EMBL" id="WIM93075.1"/>
    </source>
</evidence>
<gene>
    <name evidence="5" type="ORF">ACTOB_005041</name>
</gene>
<dbReference type="Gene3D" id="1.10.287.130">
    <property type="match status" value="1"/>
</dbReference>
<keyword evidence="6" id="KW-1185">Reference proteome</keyword>
<evidence type="ECO:0000256" key="2">
    <source>
        <dbReference type="ARBA" id="ARBA00004236"/>
    </source>
</evidence>
<reference evidence="5 6" key="1">
    <citation type="submission" date="2023-06" db="EMBL/GenBank/DDBJ databases">
        <authorList>
            <person name="Yushchuk O."/>
            <person name="Binda E."/>
            <person name="Ruckert-Reed C."/>
            <person name="Fedorenko V."/>
            <person name="Kalinowski J."/>
            <person name="Marinelli F."/>
        </authorList>
    </citation>
    <scope>NUCLEOTIDE SEQUENCE [LARGE SCALE GENOMIC DNA]</scope>
    <source>
        <strain evidence="5 6">NRRL 3884</strain>
    </source>
</reference>
<dbReference type="EC" id="2.7.13.3" evidence="3"/>
<evidence type="ECO:0000256" key="3">
    <source>
        <dbReference type="ARBA" id="ARBA00012438"/>
    </source>
</evidence>
<dbReference type="InterPro" id="IPR003661">
    <property type="entry name" value="HisK_dim/P_dom"/>
</dbReference>
<dbReference type="RefSeq" id="WP_284914283.1">
    <property type="nucleotide sequence ID" value="NZ_CP126980.1"/>
</dbReference>
<dbReference type="CDD" id="cd00082">
    <property type="entry name" value="HisKA"/>
    <property type="match status" value="1"/>
</dbReference>
<dbReference type="EMBL" id="CP126980">
    <property type="protein sequence ID" value="WIM93075.1"/>
    <property type="molecule type" value="Genomic_DNA"/>
</dbReference>
<dbReference type="GO" id="GO:0016301">
    <property type="term" value="F:kinase activity"/>
    <property type="evidence" value="ECO:0007669"/>
    <property type="project" value="UniProtKB-KW"/>
</dbReference>
<protein>
    <recommendedName>
        <fullName evidence="3">histidine kinase</fullName>
        <ecNumber evidence="3">2.7.13.3</ecNumber>
    </recommendedName>
</protein>
<evidence type="ECO:0000256" key="1">
    <source>
        <dbReference type="ARBA" id="ARBA00000085"/>
    </source>
</evidence>
<sequence>MQLIHARGWRLSPVPHVDGQGGCHRLYRDRFWVSDRLAGELEEQLAEQGLRVEDFTPAGFDCCVMVDPGSQIACLRPAESVDGQAHLPLCAGCRHGLASMGGFPRHREIEVARTAVPRLTAMWLSLGDDDGRRELSHHIRHPVAKILGWAEILTDDDTVDPAHARQLSVIYQCARDLQRLLDNVASPL</sequence>
<dbReference type="InterPro" id="IPR036097">
    <property type="entry name" value="HisK_dim/P_sf"/>
</dbReference>
<organism evidence="5 6">
    <name type="scientific">Actinoplanes oblitus</name>
    <dbReference type="NCBI Taxonomy" id="3040509"/>
    <lineage>
        <taxon>Bacteria</taxon>
        <taxon>Bacillati</taxon>
        <taxon>Actinomycetota</taxon>
        <taxon>Actinomycetes</taxon>
        <taxon>Micromonosporales</taxon>
        <taxon>Micromonosporaceae</taxon>
        <taxon>Actinoplanes</taxon>
    </lineage>
</organism>
<keyword evidence="5" id="KW-0808">Transferase</keyword>
<evidence type="ECO:0000259" key="4">
    <source>
        <dbReference type="Pfam" id="PF00512"/>
    </source>
</evidence>
<feature type="domain" description="Signal transduction histidine kinase dimerisation/phosphoacceptor" evidence="4">
    <location>
        <begin position="135"/>
        <end position="184"/>
    </location>
</feature>